<sequence length="1190" mass="129627">TFRSSWLQQSSLHQPLCDHSLAPGWYQFQLFNKPARMPTRCVQVNHCGTQAPVWLSLGDGETLPGLWEVRQLTACAAWQPHPSTSTDCCMFRLPVSVRNCGDFYVYLLQPTQGCMAYCAQETLDSALPCSPDGEDSGGTCQGELLLSKQPPVPSSVEIVPEARGNTVYLKCSFEGRSDSSVGFSVAWTRLSALGEREELRRDTTLHMWAHIELDGFNLRLGDKIYCSSSSFFLDSPDVRSPSVESQKFFAGITVRPEVSSVPEDGRSYELVFESTIPVLCLNQEECSLSLEITTNTQDAESLGADVSLSSCAVDLSSGPCADGICSRAVLHFSPVTDFITDGNRTTNISVQPIVTDNFLWSGYSPEGVQITVTDVPAAYCYTFTDPHTITFDQRSYENYQIGTFVLYRSTLWPVEVHVRQWECGSVEHAASCVCGFVVRDGADVVAFDMCNGELGETKPQLSVRNRHKELLPERILWCPQMTLSSGAFVRADVSSWGMSLTVRASGADKGRTQGLCGTYDGQTDNDFHSAEMVGETGVPGGNLRRHGENMQTPHRKAPSRWEPNPGPSSCEAEALTTALPPGSSLFDSVPSPPLSSTSPTNFCNCQTKPPLTSNRAKSPSKNPEGSCSQWGNVLVSNLIPVLDVTAEYMTGQQKPLRYAPQRQSLEGFAYFFPEDHEPSVAQPDSPPTWPTHSGLSEQRAAERCRDAVANSSVALGCTRLLPKAAVERAVAMCVSDLQLKDEEEAWLNGTLPLLENECERRLAEQRRRGEFTEALAVLRCPGLCNGNGQCSEWGCVCFPGFGSYDCSALSDQIPEISELERGGLCDVRQGDCSGVRVFGLGFRDSYELKCEFVKEKFVSGEWVLDEPVFVLASFLDVTALECQLPPEDSQFDLPSCLILHERLFQVSNDGYSYSNAKIATLYDGMCQLCTLGFFDSQEKMCYIDGVCYSEGESSPSGPCLTCRPLSAPHAWSAAEKNRPPVFQPLSSALRSFHGETLRFQLQARDPEGSALLFRLDSGPEGSAVSPSGLLTWRASADAADTHTFRVSVTDHCHAHSTASVQVSVLPCSCQNGGSCVSSPLVPPGGGEYLCACPEGFRGGRCEEDVDDCKPNPCRYGRCIDAANAFTCICPPGTTGRTCREDVDECLSQPCFPGVGCNNTLGSFTCGHCPTGYTGDGKNCSRTSHSFYKSE</sequence>
<dbReference type="Pfam" id="PF00094">
    <property type="entry name" value="VWD"/>
    <property type="match status" value="1"/>
</dbReference>
<evidence type="ECO:0000256" key="4">
    <source>
        <dbReference type="ARBA" id="ARBA00023054"/>
    </source>
</evidence>
<dbReference type="PROSITE" id="PS00010">
    <property type="entry name" value="ASX_HYDROXYL"/>
    <property type="match status" value="1"/>
</dbReference>
<dbReference type="PROSITE" id="PS00022">
    <property type="entry name" value="EGF_1"/>
    <property type="match status" value="2"/>
</dbReference>
<reference evidence="12" key="1">
    <citation type="submission" date="2025-08" db="UniProtKB">
        <authorList>
            <consortium name="Ensembl"/>
        </authorList>
    </citation>
    <scope>IDENTIFICATION</scope>
</reference>
<keyword evidence="4" id="KW-0175">Coiled coil</keyword>
<evidence type="ECO:0000259" key="11">
    <source>
        <dbReference type="PROSITE" id="PS51233"/>
    </source>
</evidence>
<keyword evidence="2" id="KW-0732">Signal</keyword>
<feature type="domain" description="Ig-like" evidence="10">
    <location>
        <begin position="150"/>
        <end position="244"/>
    </location>
</feature>
<dbReference type="InterPro" id="IPR013783">
    <property type="entry name" value="Ig-like_fold"/>
</dbReference>
<dbReference type="PROSITE" id="PS01186">
    <property type="entry name" value="EGF_2"/>
    <property type="match status" value="1"/>
</dbReference>
<feature type="region of interest" description="Disordered" evidence="8">
    <location>
        <begin position="676"/>
        <end position="696"/>
    </location>
</feature>
<dbReference type="PROSITE" id="PS50835">
    <property type="entry name" value="IG_LIKE"/>
    <property type="match status" value="1"/>
</dbReference>
<dbReference type="Gene3D" id="2.60.120.260">
    <property type="entry name" value="Galactose-binding domain-like"/>
    <property type="match status" value="1"/>
</dbReference>
<evidence type="ECO:0000313" key="12">
    <source>
        <dbReference type="Ensembl" id="ENSNMLP00000029279.1"/>
    </source>
</evidence>
<feature type="disulfide bond" evidence="7">
    <location>
        <begin position="1092"/>
        <end position="1101"/>
    </location>
</feature>
<dbReference type="CDD" id="cd00054">
    <property type="entry name" value="EGF_CA"/>
    <property type="match status" value="3"/>
</dbReference>
<dbReference type="Pfam" id="PF23283">
    <property type="entry name" value="D8C_UMOD"/>
    <property type="match status" value="1"/>
</dbReference>
<dbReference type="InterPro" id="IPR050969">
    <property type="entry name" value="Dev_Signal_Modulators"/>
</dbReference>
<dbReference type="SUPFAM" id="SSF57184">
    <property type="entry name" value="Growth factor receptor domain"/>
    <property type="match status" value="1"/>
</dbReference>
<feature type="domain" description="VWFD" evidence="11">
    <location>
        <begin position="378"/>
        <end position="558"/>
    </location>
</feature>
<dbReference type="PROSITE" id="PS50026">
    <property type="entry name" value="EGF_3"/>
    <property type="match status" value="3"/>
</dbReference>
<dbReference type="SMART" id="SM00181">
    <property type="entry name" value="EGF"/>
    <property type="match status" value="4"/>
</dbReference>
<keyword evidence="13" id="KW-1185">Reference proteome</keyword>
<dbReference type="InterPro" id="IPR009030">
    <property type="entry name" value="Growth_fac_rcpt_cys_sf"/>
</dbReference>
<dbReference type="PANTHER" id="PTHR14949">
    <property type="entry name" value="EGF-LIKE-DOMAIN, MULTIPLE 7, 8"/>
    <property type="match status" value="1"/>
</dbReference>
<dbReference type="GO" id="GO:0005509">
    <property type="term" value="F:calcium ion binding"/>
    <property type="evidence" value="ECO:0007669"/>
    <property type="project" value="InterPro"/>
</dbReference>
<accession>A0A8C6U085</accession>
<comment type="caution">
    <text evidence="7">Lacks conserved residue(s) required for the propagation of feature annotation.</text>
</comment>
<feature type="disulfide bond" evidence="7">
    <location>
        <begin position="1108"/>
        <end position="1118"/>
    </location>
</feature>
<keyword evidence="3" id="KW-0677">Repeat</keyword>
<dbReference type="GO" id="GO:0005576">
    <property type="term" value="C:extracellular region"/>
    <property type="evidence" value="ECO:0007669"/>
    <property type="project" value="TreeGrafter"/>
</dbReference>
<dbReference type="GO" id="GO:0005102">
    <property type="term" value="F:signaling receptor binding"/>
    <property type="evidence" value="ECO:0007669"/>
    <property type="project" value="TreeGrafter"/>
</dbReference>
<dbReference type="AlphaFoldDB" id="A0A8C6U085"/>
<dbReference type="InterPro" id="IPR000742">
    <property type="entry name" value="EGF"/>
</dbReference>
<dbReference type="Pfam" id="PF25776">
    <property type="entry name" value="Ig_VWDE"/>
    <property type="match status" value="1"/>
</dbReference>
<dbReference type="Gene3D" id="2.60.40.10">
    <property type="entry name" value="Immunoglobulins"/>
    <property type="match status" value="1"/>
</dbReference>
<dbReference type="InterPro" id="IPR057774">
    <property type="entry name" value="D8C_UMOD/GP2/OIT3-like"/>
</dbReference>
<dbReference type="InterPro" id="IPR007110">
    <property type="entry name" value="Ig-like_dom"/>
</dbReference>
<dbReference type="InterPro" id="IPR001846">
    <property type="entry name" value="VWF_type-D"/>
</dbReference>
<feature type="domain" description="EGF-like" evidence="9">
    <location>
        <begin position="1063"/>
        <end position="1102"/>
    </location>
</feature>
<evidence type="ECO:0000256" key="2">
    <source>
        <dbReference type="ARBA" id="ARBA00022729"/>
    </source>
</evidence>
<dbReference type="InterPro" id="IPR057885">
    <property type="entry name" value="Ig_VWDE"/>
</dbReference>
<keyword evidence="5 7" id="KW-1015">Disulfide bond</keyword>
<dbReference type="FunFam" id="2.10.25.10:FF:000004">
    <property type="entry name" value="Neurogenic locus notch 1"/>
    <property type="match status" value="1"/>
</dbReference>
<dbReference type="PROSITE" id="PS51233">
    <property type="entry name" value="VWFD"/>
    <property type="match status" value="1"/>
</dbReference>
<keyword evidence="6" id="KW-0325">Glycoprotein</keyword>
<dbReference type="Ensembl" id="ENSNMLT00000032653.1">
    <property type="protein sequence ID" value="ENSNMLP00000029279.1"/>
    <property type="gene ID" value="ENSNMLG00000018528.1"/>
</dbReference>
<keyword evidence="1 7" id="KW-0245">EGF-like domain</keyword>
<evidence type="ECO:0000313" key="13">
    <source>
        <dbReference type="Proteomes" id="UP000694523"/>
    </source>
</evidence>
<dbReference type="Gene3D" id="2.10.25.10">
    <property type="entry name" value="Laminin"/>
    <property type="match status" value="3"/>
</dbReference>
<feature type="domain" description="EGF-like" evidence="9">
    <location>
        <begin position="1141"/>
        <end position="1180"/>
    </location>
</feature>
<evidence type="ECO:0000256" key="3">
    <source>
        <dbReference type="ARBA" id="ARBA00022737"/>
    </source>
</evidence>
<dbReference type="InterPro" id="IPR001881">
    <property type="entry name" value="EGF-like_Ca-bd_dom"/>
</dbReference>
<organism evidence="12 13">
    <name type="scientific">Neogobius melanostomus</name>
    <name type="common">round goby</name>
    <dbReference type="NCBI Taxonomy" id="47308"/>
    <lineage>
        <taxon>Eukaryota</taxon>
        <taxon>Metazoa</taxon>
        <taxon>Chordata</taxon>
        <taxon>Craniata</taxon>
        <taxon>Vertebrata</taxon>
        <taxon>Euteleostomi</taxon>
        <taxon>Actinopterygii</taxon>
        <taxon>Neopterygii</taxon>
        <taxon>Teleostei</taxon>
        <taxon>Neoteleostei</taxon>
        <taxon>Acanthomorphata</taxon>
        <taxon>Gobiaria</taxon>
        <taxon>Gobiiformes</taxon>
        <taxon>Gobioidei</taxon>
        <taxon>Gobiidae</taxon>
        <taxon>Benthophilinae</taxon>
        <taxon>Neogobiini</taxon>
        <taxon>Neogobius</taxon>
    </lineage>
</organism>
<dbReference type="FunFam" id="2.10.25.10:FF:000488">
    <property type="entry name" value="von Willebrand factor D and EGF domains"/>
    <property type="match status" value="1"/>
</dbReference>
<dbReference type="Pfam" id="PF26129">
    <property type="entry name" value="Vwde"/>
    <property type="match status" value="1"/>
</dbReference>
<dbReference type="SMART" id="SM00216">
    <property type="entry name" value="VWD"/>
    <property type="match status" value="1"/>
</dbReference>
<evidence type="ECO:0000256" key="5">
    <source>
        <dbReference type="ARBA" id="ARBA00023157"/>
    </source>
</evidence>
<feature type="domain" description="EGF-like" evidence="9">
    <location>
        <begin position="1104"/>
        <end position="1139"/>
    </location>
</feature>
<evidence type="ECO:0000256" key="6">
    <source>
        <dbReference type="ARBA" id="ARBA00023180"/>
    </source>
</evidence>
<dbReference type="InterPro" id="IPR000152">
    <property type="entry name" value="EGF-type_Asp/Asn_hydroxyl_site"/>
</dbReference>
<dbReference type="FunFam" id="2.10.25.10:FF:000499">
    <property type="entry name" value="Predicted protein"/>
    <property type="match status" value="1"/>
</dbReference>
<dbReference type="GO" id="GO:0009986">
    <property type="term" value="C:cell surface"/>
    <property type="evidence" value="ECO:0007669"/>
    <property type="project" value="TreeGrafter"/>
</dbReference>
<dbReference type="Pfam" id="PF00008">
    <property type="entry name" value="EGF"/>
    <property type="match status" value="2"/>
</dbReference>
<evidence type="ECO:0000256" key="1">
    <source>
        <dbReference type="ARBA" id="ARBA00022536"/>
    </source>
</evidence>
<dbReference type="InterPro" id="IPR058727">
    <property type="entry name" value="Helical_Vwde"/>
</dbReference>
<dbReference type="SMART" id="SM00179">
    <property type="entry name" value="EGF_CA"/>
    <property type="match status" value="3"/>
</dbReference>
<evidence type="ECO:0000259" key="9">
    <source>
        <dbReference type="PROSITE" id="PS50026"/>
    </source>
</evidence>
<proteinExistence type="predicted"/>
<dbReference type="Proteomes" id="UP000694523">
    <property type="component" value="Unplaced"/>
</dbReference>
<evidence type="ECO:0000256" key="8">
    <source>
        <dbReference type="SAM" id="MobiDB-lite"/>
    </source>
</evidence>
<feature type="region of interest" description="Disordered" evidence="8">
    <location>
        <begin position="538"/>
        <end position="601"/>
    </location>
</feature>
<feature type="disulfide bond" evidence="7">
    <location>
        <begin position="1129"/>
        <end position="1138"/>
    </location>
</feature>
<dbReference type="InterPro" id="IPR018097">
    <property type="entry name" value="EGF_Ca-bd_CS"/>
</dbReference>
<reference evidence="12" key="2">
    <citation type="submission" date="2025-09" db="UniProtKB">
        <authorList>
            <consortium name="Ensembl"/>
        </authorList>
    </citation>
    <scope>IDENTIFICATION</scope>
</reference>
<dbReference type="PANTHER" id="PTHR14949:SF53">
    <property type="entry name" value="VON WILLEBRAND FACTOR D AND EGF DOMAIN-CONTAINING PROTEIN"/>
    <property type="match status" value="1"/>
</dbReference>
<dbReference type="PROSITE" id="PS01187">
    <property type="entry name" value="EGF_CA"/>
    <property type="match status" value="1"/>
</dbReference>
<evidence type="ECO:0000256" key="7">
    <source>
        <dbReference type="PROSITE-ProRule" id="PRU00076"/>
    </source>
</evidence>
<evidence type="ECO:0000259" key="10">
    <source>
        <dbReference type="PROSITE" id="PS50835"/>
    </source>
</evidence>
<name>A0A8C6U085_9GOBI</name>
<protein>
    <submittedName>
        <fullName evidence="12">Si:dkey-30e9.7</fullName>
    </submittedName>
</protein>